<dbReference type="SUPFAM" id="SSF51658">
    <property type="entry name" value="Xylose isomerase-like"/>
    <property type="match status" value="1"/>
</dbReference>
<dbReference type="InterPro" id="IPR058267">
    <property type="entry name" value="DUF7961"/>
</dbReference>
<comment type="caution">
    <text evidence="2">The sequence shown here is derived from an EMBL/GenBank/DDBJ whole genome shotgun (WGS) entry which is preliminary data.</text>
</comment>
<dbReference type="Pfam" id="PF25905">
    <property type="entry name" value="DUF7961"/>
    <property type="match status" value="1"/>
</dbReference>
<gene>
    <name evidence="2" type="ORF">AArcSt2_09855</name>
</gene>
<proteinExistence type="predicted"/>
<sequence>MSTTHLAPAVRTSHTHEITPVEITESELESTAPESLRDLKATLAQEGYQPTTLHVSACFSEDCSLKTQHEIERLRNSVRTAAFLGVSTLQIEIDDVESVEKTGDALSALSERAYREGVSLNLSGKGAEHITLETTV</sequence>
<accession>A0AAE3FYZ3</accession>
<dbReference type="AlphaFoldDB" id="A0AAE3FYZ3"/>
<organism evidence="2 3">
    <name type="scientific">Natronocalculus amylovorans</name>
    <dbReference type="NCBI Taxonomy" id="2917812"/>
    <lineage>
        <taxon>Archaea</taxon>
        <taxon>Methanobacteriati</taxon>
        <taxon>Methanobacteriota</taxon>
        <taxon>Stenosarchaea group</taxon>
        <taxon>Halobacteria</taxon>
        <taxon>Halobacteriales</taxon>
        <taxon>Haloferacaceae</taxon>
        <taxon>Natronocalculus</taxon>
    </lineage>
</organism>
<name>A0AAE3FYZ3_9EURY</name>
<dbReference type="RefSeq" id="WP_174653647.1">
    <property type="nucleotide sequence ID" value="NZ_JAKRVX010000003.1"/>
</dbReference>
<evidence type="ECO:0000313" key="3">
    <source>
        <dbReference type="Proteomes" id="UP001203207"/>
    </source>
</evidence>
<protein>
    <recommendedName>
        <fullName evidence="1">DUF7961 domain-containing protein</fullName>
    </recommendedName>
</protein>
<keyword evidence="3" id="KW-1185">Reference proteome</keyword>
<evidence type="ECO:0000313" key="2">
    <source>
        <dbReference type="EMBL" id="MCL9817249.1"/>
    </source>
</evidence>
<reference evidence="2" key="1">
    <citation type="journal article" date="2022" name="Syst. Appl. Microbiol.">
        <title>Natronocalculus amylovorans gen. nov., sp. nov., and Natranaeroarchaeum aerophilus sp. nov., dominant culturable amylolytic natronoarchaea from hypersaline soda lakes in southwestern Siberia.</title>
        <authorList>
            <person name="Sorokin D.Y."/>
            <person name="Elcheninov A.G."/>
            <person name="Khizhniak T.V."/>
            <person name="Koenen M."/>
            <person name="Bale N.J."/>
            <person name="Damste J.S.S."/>
            <person name="Kublanov I.V."/>
        </authorList>
    </citation>
    <scope>NUCLEOTIDE SEQUENCE</scope>
    <source>
        <strain evidence="2">AArc-St2</strain>
    </source>
</reference>
<dbReference type="Proteomes" id="UP001203207">
    <property type="component" value="Unassembled WGS sequence"/>
</dbReference>
<evidence type="ECO:0000259" key="1">
    <source>
        <dbReference type="Pfam" id="PF25905"/>
    </source>
</evidence>
<dbReference type="InterPro" id="IPR036237">
    <property type="entry name" value="Xyl_isomerase-like_sf"/>
</dbReference>
<dbReference type="Gene3D" id="3.20.20.150">
    <property type="entry name" value="Divalent-metal-dependent TIM barrel enzymes"/>
    <property type="match status" value="1"/>
</dbReference>
<reference evidence="2" key="2">
    <citation type="submission" date="2022-02" db="EMBL/GenBank/DDBJ databases">
        <authorList>
            <person name="Elcheninov A.G."/>
            <person name="Sorokin D.Y."/>
            <person name="Kublanov I.V."/>
        </authorList>
    </citation>
    <scope>NUCLEOTIDE SEQUENCE</scope>
    <source>
        <strain evidence="2">AArc-St2</strain>
    </source>
</reference>
<dbReference type="EMBL" id="JAKRVX010000003">
    <property type="protein sequence ID" value="MCL9817249.1"/>
    <property type="molecule type" value="Genomic_DNA"/>
</dbReference>
<feature type="domain" description="DUF7961" evidence="1">
    <location>
        <begin position="17"/>
        <end position="121"/>
    </location>
</feature>